<evidence type="ECO:0000256" key="2">
    <source>
        <dbReference type="ARBA" id="ARBA00023002"/>
    </source>
</evidence>
<sequence length="251" mass="27294">MKMTALITGATSGIGKATARIFAEQGKKLLLCGRREALLKSLANELSQKTEVHTLVFDVRKFEEVEKAINSIPKDFSTINILVNSAGNAHGLDLLEDASIEDLDAMIDGNVQGLLYVSKLIIPRLKAQKSGHIVNISSIAALRTYRNGIAYSASKRAVDGISEGMRAELTEFGIKVTNIRPGAVATEFSEVRFKGDKTRAAAVYEGYEALLAEDIADVISYCVNLPNRVSISDLTIYPKAQLEAQTIYKTL</sequence>
<dbReference type="PROSITE" id="PS00061">
    <property type="entry name" value="ADH_SHORT"/>
    <property type="match status" value="1"/>
</dbReference>
<protein>
    <submittedName>
        <fullName evidence="4">SDR family NAD(P)-dependent oxidoreductase</fullName>
    </submittedName>
</protein>
<proteinExistence type="inferred from homology"/>
<dbReference type="Pfam" id="PF00106">
    <property type="entry name" value="adh_short"/>
    <property type="match status" value="1"/>
</dbReference>
<dbReference type="EMBL" id="CP063145">
    <property type="protein sequence ID" value="QOR74867.1"/>
    <property type="molecule type" value="Genomic_DNA"/>
</dbReference>
<accession>A0A7M1T6A3</accession>
<evidence type="ECO:0000256" key="1">
    <source>
        <dbReference type="ARBA" id="ARBA00006484"/>
    </source>
</evidence>
<dbReference type="RefSeq" id="WP_193440818.1">
    <property type="nucleotide sequence ID" value="NZ_CP063145.1"/>
</dbReference>
<dbReference type="Proteomes" id="UP000593605">
    <property type="component" value="Chromosome"/>
</dbReference>
<reference evidence="4 5" key="1">
    <citation type="submission" date="2020-10" db="EMBL/GenBank/DDBJ databases">
        <title>Complete genome of Cruoricapor ignavus strain M1214 isolated from the blood culture of a febrile patient.</title>
        <authorList>
            <person name="Guglielmino C.J.D."/>
        </authorList>
    </citation>
    <scope>NUCLEOTIDE SEQUENCE [LARGE SCALE GENOMIC DNA]</scope>
    <source>
        <strain evidence="4 5">M1214</strain>
    </source>
</reference>
<dbReference type="KEGG" id="civ:IMZ16_06530"/>
<dbReference type="SUPFAM" id="SSF51735">
    <property type="entry name" value="NAD(P)-binding Rossmann-fold domains"/>
    <property type="match status" value="1"/>
</dbReference>
<dbReference type="Gene3D" id="3.40.50.720">
    <property type="entry name" value="NAD(P)-binding Rossmann-like Domain"/>
    <property type="match status" value="1"/>
</dbReference>
<dbReference type="InterPro" id="IPR002347">
    <property type="entry name" value="SDR_fam"/>
</dbReference>
<comment type="similarity">
    <text evidence="1 3">Belongs to the short-chain dehydrogenases/reductases (SDR) family.</text>
</comment>
<dbReference type="PRINTS" id="PR00080">
    <property type="entry name" value="SDRFAMILY"/>
</dbReference>
<dbReference type="GO" id="GO:0016616">
    <property type="term" value="F:oxidoreductase activity, acting on the CH-OH group of donors, NAD or NADP as acceptor"/>
    <property type="evidence" value="ECO:0007669"/>
    <property type="project" value="UniProtKB-ARBA"/>
</dbReference>
<gene>
    <name evidence="4" type="ORF">IMZ16_06530</name>
</gene>
<keyword evidence="2" id="KW-0560">Oxidoreductase</keyword>
<dbReference type="InterPro" id="IPR036291">
    <property type="entry name" value="NAD(P)-bd_dom_sf"/>
</dbReference>
<dbReference type="PANTHER" id="PTHR42901">
    <property type="entry name" value="ALCOHOL DEHYDROGENASE"/>
    <property type="match status" value="1"/>
</dbReference>
<dbReference type="AlphaFoldDB" id="A0A7M1T6A3"/>
<dbReference type="PRINTS" id="PR00081">
    <property type="entry name" value="GDHRDH"/>
</dbReference>
<evidence type="ECO:0000313" key="4">
    <source>
        <dbReference type="EMBL" id="QOR74867.1"/>
    </source>
</evidence>
<dbReference type="PANTHER" id="PTHR42901:SF1">
    <property type="entry name" value="ALCOHOL DEHYDROGENASE"/>
    <property type="match status" value="1"/>
</dbReference>
<name>A0A7M1T6A3_9FLAO</name>
<dbReference type="InterPro" id="IPR020904">
    <property type="entry name" value="Sc_DH/Rdtase_CS"/>
</dbReference>
<evidence type="ECO:0000256" key="3">
    <source>
        <dbReference type="RuleBase" id="RU000363"/>
    </source>
</evidence>
<organism evidence="4 5">
    <name type="scientific">Cruoricaptor ignavus</name>
    <dbReference type="NCBI Taxonomy" id="1118202"/>
    <lineage>
        <taxon>Bacteria</taxon>
        <taxon>Pseudomonadati</taxon>
        <taxon>Bacteroidota</taxon>
        <taxon>Flavobacteriia</taxon>
        <taxon>Flavobacteriales</taxon>
        <taxon>Weeksellaceae</taxon>
        <taxon>Cruoricaptor</taxon>
    </lineage>
</organism>
<evidence type="ECO:0000313" key="5">
    <source>
        <dbReference type="Proteomes" id="UP000593605"/>
    </source>
</evidence>
<dbReference type="FunFam" id="3.40.50.720:FF:000047">
    <property type="entry name" value="NADP-dependent L-serine/L-allo-threonine dehydrogenase"/>
    <property type="match status" value="1"/>
</dbReference>